<dbReference type="Proteomes" id="UP000784294">
    <property type="component" value="Unassembled WGS sequence"/>
</dbReference>
<name>A0A3S5BRB7_9PLAT</name>
<keyword evidence="2" id="KW-1185">Reference proteome</keyword>
<protein>
    <submittedName>
        <fullName evidence="1">Uncharacterized protein</fullName>
    </submittedName>
</protein>
<gene>
    <name evidence="1" type="ORF">PXEA_LOCUS8177</name>
</gene>
<evidence type="ECO:0000313" key="1">
    <source>
        <dbReference type="EMBL" id="VEL14737.1"/>
    </source>
</evidence>
<evidence type="ECO:0000313" key="2">
    <source>
        <dbReference type="Proteomes" id="UP000784294"/>
    </source>
</evidence>
<comment type="caution">
    <text evidence="1">The sequence shown here is derived from an EMBL/GenBank/DDBJ whole genome shotgun (WGS) entry which is preliminary data.</text>
</comment>
<proteinExistence type="predicted"/>
<reference evidence="1" key="1">
    <citation type="submission" date="2018-11" db="EMBL/GenBank/DDBJ databases">
        <authorList>
            <consortium name="Pathogen Informatics"/>
        </authorList>
    </citation>
    <scope>NUCLEOTIDE SEQUENCE</scope>
</reference>
<organism evidence="1 2">
    <name type="scientific">Protopolystoma xenopodis</name>
    <dbReference type="NCBI Taxonomy" id="117903"/>
    <lineage>
        <taxon>Eukaryota</taxon>
        <taxon>Metazoa</taxon>
        <taxon>Spiralia</taxon>
        <taxon>Lophotrochozoa</taxon>
        <taxon>Platyhelminthes</taxon>
        <taxon>Monogenea</taxon>
        <taxon>Polyopisthocotylea</taxon>
        <taxon>Polystomatidea</taxon>
        <taxon>Polystomatidae</taxon>
        <taxon>Protopolystoma</taxon>
    </lineage>
</organism>
<accession>A0A3S5BRB7</accession>
<dbReference type="EMBL" id="CAAALY010022163">
    <property type="protein sequence ID" value="VEL14737.1"/>
    <property type="molecule type" value="Genomic_DNA"/>
</dbReference>
<sequence length="112" mass="12700">MLLTIRTTGHFASGLFLRKAGCDRHADSNEIVADLCVDQATFDDCVDGRIDGLADAGQQDQKQEFWGQMIKRVENLMHHLLPRRFLPLSLKEAETEFLTYQQHSLPGIEEEA</sequence>
<dbReference type="AlphaFoldDB" id="A0A3S5BRB7"/>